<dbReference type="Proteomes" id="UP000188318">
    <property type="component" value="Unassembled WGS sequence"/>
</dbReference>
<evidence type="ECO:0000256" key="3">
    <source>
        <dbReference type="ARBA" id="ARBA00022989"/>
    </source>
</evidence>
<feature type="transmembrane region" description="Helical" evidence="5">
    <location>
        <begin position="379"/>
        <end position="399"/>
    </location>
</feature>
<dbReference type="SUPFAM" id="SSF103473">
    <property type="entry name" value="MFS general substrate transporter"/>
    <property type="match status" value="1"/>
</dbReference>
<gene>
    <name evidence="7" type="ORF">ASPCADRAFT_126275</name>
</gene>
<dbReference type="InterPro" id="IPR036259">
    <property type="entry name" value="MFS_trans_sf"/>
</dbReference>
<dbReference type="AlphaFoldDB" id="A0A1R3RY00"/>
<evidence type="ECO:0000256" key="1">
    <source>
        <dbReference type="ARBA" id="ARBA00004141"/>
    </source>
</evidence>
<dbReference type="InterPro" id="IPR011701">
    <property type="entry name" value="MFS"/>
</dbReference>
<name>A0A1R3RY00_ASPC5</name>
<evidence type="ECO:0000256" key="2">
    <source>
        <dbReference type="ARBA" id="ARBA00022692"/>
    </source>
</evidence>
<evidence type="ECO:0000313" key="7">
    <source>
        <dbReference type="EMBL" id="OOF99358.1"/>
    </source>
</evidence>
<sequence length="482" mass="52862">MDEKGSSSHIDHAAEEQGLEAPMSKETVHLDPNDPQNWSTAAKLTTYLTICFYTFLANVNSSNFTVATKAIIAEFHVSQTQAGELVCFNVFLFGLGNIFWVPLMRVIGKRPVYLISMLLLSTMNVWSSRATSYGELLAARILSGFAAAAADATVPAVVSDMVAPHERGHYLMIFHLALTSGLFLGPLINAYLVQDENWRWMCYFLAVAVGGVFVVAIFTIRETTYLERHVSQRRKYREWLSLTRGYNPDASFLRTIGDILRNAAYPQLLWCSLTIGISVGWNIVVQLTASRTFTAPPYNWPAGSIGLLSISGFIGSLLAFYLGGRLIDIISTRYTRRRGGPRLPEYRLPAMIIPGTIGPAGILIFGLCVAHQMHWAGAAVGYAMQAFGVAAISNVAVTYALDCYKPITGEALVIIFVIRNTIGMLLSLYAADWIGRQGAAKVFGEMTAIQGVSVVVALPLFIWGETLRGLTARYGPMKRFGS</sequence>
<dbReference type="OMA" id="YNWPAGS"/>
<feature type="transmembrane region" description="Helical" evidence="5">
    <location>
        <begin position="137"/>
        <end position="158"/>
    </location>
</feature>
<evidence type="ECO:0000256" key="4">
    <source>
        <dbReference type="ARBA" id="ARBA00023136"/>
    </source>
</evidence>
<feature type="transmembrane region" description="Helical" evidence="5">
    <location>
        <begin position="348"/>
        <end position="373"/>
    </location>
</feature>
<keyword evidence="2 5" id="KW-0812">Transmembrane</keyword>
<dbReference type="STRING" id="602072.A0A1R3RY00"/>
<reference evidence="8" key="1">
    <citation type="journal article" date="2017" name="Genome Biol.">
        <title>Comparative genomics reveals high biological diversity and specific adaptations in the industrially and medically important fungal genus Aspergillus.</title>
        <authorList>
            <person name="de Vries R.P."/>
            <person name="Riley R."/>
            <person name="Wiebenga A."/>
            <person name="Aguilar-Osorio G."/>
            <person name="Amillis S."/>
            <person name="Uchima C.A."/>
            <person name="Anderluh G."/>
            <person name="Asadollahi M."/>
            <person name="Askin M."/>
            <person name="Barry K."/>
            <person name="Battaglia E."/>
            <person name="Bayram O."/>
            <person name="Benocci T."/>
            <person name="Braus-Stromeyer S.A."/>
            <person name="Caldana C."/>
            <person name="Canovas D."/>
            <person name="Cerqueira G.C."/>
            <person name="Chen F."/>
            <person name="Chen W."/>
            <person name="Choi C."/>
            <person name="Clum A."/>
            <person name="Dos Santos R.A."/>
            <person name="Damasio A.R."/>
            <person name="Diallinas G."/>
            <person name="Emri T."/>
            <person name="Fekete E."/>
            <person name="Flipphi M."/>
            <person name="Freyberg S."/>
            <person name="Gallo A."/>
            <person name="Gournas C."/>
            <person name="Habgood R."/>
            <person name="Hainaut M."/>
            <person name="Harispe M.L."/>
            <person name="Henrissat B."/>
            <person name="Hilden K.S."/>
            <person name="Hope R."/>
            <person name="Hossain A."/>
            <person name="Karabika E."/>
            <person name="Karaffa L."/>
            <person name="Karanyi Z."/>
            <person name="Krasevec N."/>
            <person name="Kuo A."/>
            <person name="Kusch H."/>
            <person name="LaButti K."/>
            <person name="Lagendijk E.L."/>
            <person name="Lapidus A."/>
            <person name="Levasseur A."/>
            <person name="Lindquist E."/>
            <person name="Lipzen A."/>
            <person name="Logrieco A.F."/>
            <person name="MacCabe A."/>
            <person name="Maekelae M.R."/>
            <person name="Malavazi I."/>
            <person name="Melin P."/>
            <person name="Meyer V."/>
            <person name="Mielnichuk N."/>
            <person name="Miskei M."/>
            <person name="Molnar A.P."/>
            <person name="Mule G."/>
            <person name="Ngan C.Y."/>
            <person name="Orejas M."/>
            <person name="Orosz E."/>
            <person name="Ouedraogo J.P."/>
            <person name="Overkamp K.M."/>
            <person name="Park H.-S."/>
            <person name="Perrone G."/>
            <person name="Piumi F."/>
            <person name="Punt P.J."/>
            <person name="Ram A.F."/>
            <person name="Ramon A."/>
            <person name="Rauscher S."/>
            <person name="Record E."/>
            <person name="Riano-Pachon D.M."/>
            <person name="Robert V."/>
            <person name="Roehrig J."/>
            <person name="Ruller R."/>
            <person name="Salamov A."/>
            <person name="Salih N.S."/>
            <person name="Samson R.A."/>
            <person name="Sandor E."/>
            <person name="Sanguinetti M."/>
            <person name="Schuetze T."/>
            <person name="Sepcic K."/>
            <person name="Shelest E."/>
            <person name="Sherlock G."/>
            <person name="Sophianopoulou V."/>
            <person name="Squina F.M."/>
            <person name="Sun H."/>
            <person name="Susca A."/>
            <person name="Todd R.B."/>
            <person name="Tsang A."/>
            <person name="Unkles S.E."/>
            <person name="van de Wiele N."/>
            <person name="van Rossen-Uffink D."/>
            <person name="Oliveira J.V."/>
            <person name="Vesth T.C."/>
            <person name="Visser J."/>
            <person name="Yu J.-H."/>
            <person name="Zhou M."/>
            <person name="Andersen M.R."/>
            <person name="Archer D.B."/>
            <person name="Baker S.E."/>
            <person name="Benoit I."/>
            <person name="Brakhage A.A."/>
            <person name="Braus G.H."/>
            <person name="Fischer R."/>
            <person name="Frisvad J.C."/>
            <person name="Goldman G.H."/>
            <person name="Houbraken J."/>
            <person name="Oakley B."/>
            <person name="Pocsi I."/>
            <person name="Scazzocchio C."/>
            <person name="Seiboth B."/>
            <person name="vanKuyk P.A."/>
            <person name="Wortman J."/>
            <person name="Dyer P.S."/>
            <person name="Grigoriev I.V."/>
        </authorList>
    </citation>
    <scope>NUCLEOTIDE SEQUENCE [LARGE SCALE GENOMIC DNA]</scope>
    <source>
        <strain evidence="8">ITEM 5010</strain>
    </source>
</reference>
<dbReference type="OrthoDB" id="268400at2759"/>
<comment type="subcellular location">
    <subcellularLocation>
        <location evidence="1">Membrane</location>
        <topology evidence="1">Multi-pass membrane protein</topology>
    </subcellularLocation>
</comment>
<keyword evidence="3 5" id="KW-1133">Transmembrane helix</keyword>
<dbReference type="GO" id="GO:0005886">
    <property type="term" value="C:plasma membrane"/>
    <property type="evidence" value="ECO:0007669"/>
    <property type="project" value="TreeGrafter"/>
</dbReference>
<dbReference type="PANTHER" id="PTHR23502">
    <property type="entry name" value="MAJOR FACILITATOR SUPERFAMILY"/>
    <property type="match status" value="1"/>
</dbReference>
<accession>A0A1R3RY00</accession>
<dbReference type="Pfam" id="PF07690">
    <property type="entry name" value="MFS_1"/>
    <property type="match status" value="1"/>
</dbReference>
<feature type="transmembrane region" description="Helical" evidence="5">
    <location>
        <begin position="305"/>
        <end position="327"/>
    </location>
</feature>
<feature type="transmembrane region" description="Helical" evidence="5">
    <location>
        <begin position="170"/>
        <end position="192"/>
    </location>
</feature>
<organism evidence="7 8">
    <name type="scientific">Aspergillus carbonarius (strain ITEM 5010)</name>
    <dbReference type="NCBI Taxonomy" id="602072"/>
    <lineage>
        <taxon>Eukaryota</taxon>
        <taxon>Fungi</taxon>
        <taxon>Dikarya</taxon>
        <taxon>Ascomycota</taxon>
        <taxon>Pezizomycotina</taxon>
        <taxon>Eurotiomycetes</taxon>
        <taxon>Eurotiomycetidae</taxon>
        <taxon>Eurotiales</taxon>
        <taxon>Aspergillaceae</taxon>
        <taxon>Aspergillus</taxon>
        <taxon>Aspergillus subgen. Circumdati</taxon>
    </lineage>
</organism>
<dbReference type="PANTHER" id="PTHR23502:SF160">
    <property type="entry name" value="MAJOR FACILITATOR SUPERFAMILY (MFS) PROFILE DOMAIN-CONTAINING PROTEIN-RELATED"/>
    <property type="match status" value="1"/>
</dbReference>
<dbReference type="InterPro" id="IPR020846">
    <property type="entry name" value="MFS_dom"/>
</dbReference>
<feature type="transmembrane region" description="Helical" evidence="5">
    <location>
        <begin position="442"/>
        <end position="463"/>
    </location>
</feature>
<feature type="transmembrane region" description="Helical" evidence="5">
    <location>
        <begin position="268"/>
        <end position="285"/>
    </location>
</feature>
<dbReference type="EMBL" id="KV907494">
    <property type="protein sequence ID" value="OOF99358.1"/>
    <property type="molecule type" value="Genomic_DNA"/>
</dbReference>
<evidence type="ECO:0000259" key="6">
    <source>
        <dbReference type="PROSITE" id="PS50850"/>
    </source>
</evidence>
<dbReference type="PROSITE" id="PS50850">
    <property type="entry name" value="MFS"/>
    <property type="match status" value="1"/>
</dbReference>
<protein>
    <recommendedName>
        <fullName evidence="6">Major facilitator superfamily (MFS) profile domain-containing protein</fullName>
    </recommendedName>
</protein>
<dbReference type="Gene3D" id="1.20.1250.20">
    <property type="entry name" value="MFS general substrate transporter like domains"/>
    <property type="match status" value="1"/>
</dbReference>
<feature type="transmembrane region" description="Helical" evidence="5">
    <location>
        <begin position="82"/>
        <end position="100"/>
    </location>
</feature>
<feature type="transmembrane region" description="Helical" evidence="5">
    <location>
        <begin position="411"/>
        <end position="430"/>
    </location>
</feature>
<evidence type="ECO:0000313" key="8">
    <source>
        <dbReference type="Proteomes" id="UP000188318"/>
    </source>
</evidence>
<proteinExistence type="predicted"/>
<feature type="transmembrane region" description="Helical" evidence="5">
    <location>
        <begin position="198"/>
        <end position="220"/>
    </location>
</feature>
<keyword evidence="8" id="KW-1185">Reference proteome</keyword>
<feature type="domain" description="Major facilitator superfamily (MFS) profile" evidence="6">
    <location>
        <begin position="46"/>
        <end position="468"/>
    </location>
</feature>
<evidence type="ECO:0000256" key="5">
    <source>
        <dbReference type="SAM" id="Phobius"/>
    </source>
</evidence>
<dbReference type="GO" id="GO:0022857">
    <property type="term" value="F:transmembrane transporter activity"/>
    <property type="evidence" value="ECO:0007669"/>
    <property type="project" value="InterPro"/>
</dbReference>
<dbReference type="VEuPathDB" id="FungiDB:ASPCADRAFT_126275"/>
<keyword evidence="4 5" id="KW-0472">Membrane</keyword>